<dbReference type="OrthoDB" id="3632757at2759"/>
<accession>A0A2J6Q532</accession>
<evidence type="ECO:0000256" key="1">
    <source>
        <dbReference type="SAM" id="MobiDB-lite"/>
    </source>
</evidence>
<feature type="compositionally biased region" description="Low complexity" evidence="1">
    <location>
        <begin position="337"/>
        <end position="346"/>
    </location>
</feature>
<organism evidence="2 3">
    <name type="scientific">Hyaloscypha hepaticicola</name>
    <dbReference type="NCBI Taxonomy" id="2082293"/>
    <lineage>
        <taxon>Eukaryota</taxon>
        <taxon>Fungi</taxon>
        <taxon>Dikarya</taxon>
        <taxon>Ascomycota</taxon>
        <taxon>Pezizomycotina</taxon>
        <taxon>Leotiomycetes</taxon>
        <taxon>Helotiales</taxon>
        <taxon>Hyaloscyphaceae</taxon>
        <taxon>Hyaloscypha</taxon>
    </lineage>
</organism>
<proteinExistence type="predicted"/>
<dbReference type="Proteomes" id="UP000235672">
    <property type="component" value="Unassembled WGS sequence"/>
</dbReference>
<dbReference type="STRING" id="1745343.A0A2J6Q532"/>
<name>A0A2J6Q532_9HELO</name>
<evidence type="ECO:0000313" key="2">
    <source>
        <dbReference type="EMBL" id="PMD21392.1"/>
    </source>
</evidence>
<keyword evidence="3" id="KW-1185">Reference proteome</keyword>
<evidence type="ECO:0000313" key="3">
    <source>
        <dbReference type="Proteomes" id="UP000235672"/>
    </source>
</evidence>
<dbReference type="EMBL" id="KZ613481">
    <property type="protein sequence ID" value="PMD21392.1"/>
    <property type="molecule type" value="Genomic_DNA"/>
</dbReference>
<reference evidence="2 3" key="1">
    <citation type="submission" date="2016-05" db="EMBL/GenBank/DDBJ databases">
        <title>A degradative enzymes factory behind the ericoid mycorrhizal symbiosis.</title>
        <authorList>
            <consortium name="DOE Joint Genome Institute"/>
            <person name="Martino E."/>
            <person name="Morin E."/>
            <person name="Grelet G."/>
            <person name="Kuo A."/>
            <person name="Kohler A."/>
            <person name="Daghino S."/>
            <person name="Barry K."/>
            <person name="Choi C."/>
            <person name="Cichocki N."/>
            <person name="Clum A."/>
            <person name="Copeland A."/>
            <person name="Hainaut M."/>
            <person name="Haridas S."/>
            <person name="Labutti K."/>
            <person name="Lindquist E."/>
            <person name="Lipzen A."/>
            <person name="Khouja H.-R."/>
            <person name="Murat C."/>
            <person name="Ohm R."/>
            <person name="Olson A."/>
            <person name="Spatafora J."/>
            <person name="Veneault-Fourrey C."/>
            <person name="Henrissat B."/>
            <person name="Grigoriev I."/>
            <person name="Martin F."/>
            <person name="Perotto S."/>
        </authorList>
    </citation>
    <scope>NUCLEOTIDE SEQUENCE [LARGE SCALE GENOMIC DNA]</scope>
    <source>
        <strain evidence="2 3">UAMH 7357</strain>
    </source>
</reference>
<feature type="region of interest" description="Disordered" evidence="1">
    <location>
        <begin position="329"/>
        <end position="370"/>
    </location>
</feature>
<dbReference type="AlphaFoldDB" id="A0A2J6Q532"/>
<gene>
    <name evidence="2" type="ORF">NA56DRAFT_703571</name>
</gene>
<sequence>MSCSLFQVAGVASKPDKPEFVTLPTLREQTAIQDAWTEQRISNIPNILDKYAVDAWLTTQREYAEDTVFWSLKSAKQFSARRRTLQLFLANPKPGTPFSYTWGAFKLSYFTIIGEPPSRIGNTPLVYQELFSILSTQNLSKIAVNTSPNISFSSGLHVGELSALSAHLGEKWTSRFVSVPMVAVEFVASKVPEQLEWYRKLQSTAWAMIQEGFSEKVITPGETTTEVITLLSESPGSIFSICFYDPFGNTDERNQDIEWHLHSKLLALNYTTWFHSDVMILTNLPLPSSPSFLPSPSPYTAPHQPDPNPRNIIQHGDLLHVDFGLTALGLTPPPNTSPTSSPLPNLHPSIPKTRPTKKQKVKQTQDIVRS</sequence>
<protein>
    <submittedName>
        <fullName evidence="2">Uncharacterized protein</fullName>
    </submittedName>
</protein>